<sequence>MDRFFGYARILTTGAPLPSAFITVFDAGTANLAVIFDDDLDTPTPKANAFIATGDGFFFFYAAVGKYDVKIEGGAVDHAPYTWGDVSVGEVHDKSHVLVTPAAVGDHTAVGLTVGHVLTALTPTTFDFQALPSGLTPDHGSLTGLADDDHAQYPLLVGRAAGQDVAGGIAASEDLTLRGTAHATPGDLLLNPDGGNVGIGKTPVSPVVLDVQGLIQSRSGGFRFPDGTTQITAAGSGTPSTWNITGDNIQSANIGNVGIGRAPVHKLTVQTGNPGPVALYQTDPAKGCTIQLFVNNVRKGLVAGTPTGLRLTSGPDAATKHIGLFATPDGKIGINTLTPLQIGLHVYGPAVNDPIRV</sequence>
<gene>
    <name evidence="1" type="ORF">LCGC14_2082400</name>
</gene>
<organism evidence="1">
    <name type="scientific">marine sediment metagenome</name>
    <dbReference type="NCBI Taxonomy" id="412755"/>
    <lineage>
        <taxon>unclassified sequences</taxon>
        <taxon>metagenomes</taxon>
        <taxon>ecological metagenomes</taxon>
    </lineage>
</organism>
<dbReference type="AlphaFoldDB" id="A0A0F9GTH3"/>
<accession>A0A0F9GTH3</accession>
<protein>
    <submittedName>
        <fullName evidence="1">Uncharacterized protein</fullName>
    </submittedName>
</protein>
<evidence type="ECO:0000313" key="1">
    <source>
        <dbReference type="EMBL" id="KKL72685.1"/>
    </source>
</evidence>
<name>A0A0F9GTH3_9ZZZZ</name>
<dbReference type="EMBL" id="LAZR01025195">
    <property type="protein sequence ID" value="KKL72685.1"/>
    <property type="molecule type" value="Genomic_DNA"/>
</dbReference>
<reference evidence="1" key="1">
    <citation type="journal article" date="2015" name="Nature">
        <title>Complex archaea that bridge the gap between prokaryotes and eukaryotes.</title>
        <authorList>
            <person name="Spang A."/>
            <person name="Saw J.H."/>
            <person name="Jorgensen S.L."/>
            <person name="Zaremba-Niedzwiedzka K."/>
            <person name="Martijn J."/>
            <person name="Lind A.E."/>
            <person name="van Eijk R."/>
            <person name="Schleper C."/>
            <person name="Guy L."/>
            <person name="Ettema T.J."/>
        </authorList>
    </citation>
    <scope>NUCLEOTIDE SEQUENCE</scope>
</reference>
<feature type="non-terminal residue" evidence="1">
    <location>
        <position position="357"/>
    </location>
</feature>
<comment type="caution">
    <text evidence="1">The sequence shown here is derived from an EMBL/GenBank/DDBJ whole genome shotgun (WGS) entry which is preliminary data.</text>
</comment>
<proteinExistence type="predicted"/>